<accession>A0A6V6Z706</accession>
<evidence type="ECO:0000313" key="3">
    <source>
        <dbReference type="Proteomes" id="UP000530060"/>
    </source>
</evidence>
<proteinExistence type="predicted"/>
<dbReference type="InterPro" id="IPR005122">
    <property type="entry name" value="Uracil-DNA_glycosylase-like"/>
</dbReference>
<comment type="caution">
    <text evidence="2">The sequence shown here is derived from an EMBL/GenBank/DDBJ whole genome shotgun (WGS) entry which is preliminary data.</text>
</comment>
<dbReference type="NCBIfam" id="TIGR04274">
    <property type="entry name" value="hypoxanDNAglyco"/>
    <property type="match status" value="1"/>
</dbReference>
<reference evidence="2 3" key="1">
    <citation type="submission" date="2020-06" db="EMBL/GenBank/DDBJ databases">
        <authorList>
            <person name="Criscuolo A."/>
        </authorList>
    </citation>
    <scope>NUCLEOTIDE SEQUENCE [LARGE SCALE GENOMIC DNA]</scope>
    <source>
        <strain evidence="3">CIP 111411</strain>
    </source>
</reference>
<dbReference type="Pfam" id="PF03167">
    <property type="entry name" value="UDG"/>
    <property type="match status" value="1"/>
</dbReference>
<evidence type="ECO:0000259" key="1">
    <source>
        <dbReference type="SMART" id="SM00986"/>
    </source>
</evidence>
<dbReference type="Proteomes" id="UP000530060">
    <property type="component" value="Unassembled WGS sequence"/>
</dbReference>
<dbReference type="InterPro" id="IPR036895">
    <property type="entry name" value="Uracil-DNA_glycosylase-like_sf"/>
</dbReference>
<dbReference type="Gene3D" id="3.40.470.10">
    <property type="entry name" value="Uracil-DNA glycosylase-like domain"/>
    <property type="match status" value="1"/>
</dbReference>
<dbReference type="SMART" id="SM00987">
    <property type="entry name" value="UreE_C"/>
    <property type="match status" value="1"/>
</dbReference>
<name>A0A6V6Z706_9FLAO</name>
<organism evidence="2 3">
    <name type="scientific">Flavobacterium salmonis</name>
    <dbReference type="NCBI Taxonomy" id="2654844"/>
    <lineage>
        <taxon>Bacteria</taxon>
        <taxon>Pseudomonadati</taxon>
        <taxon>Bacteroidota</taxon>
        <taxon>Flavobacteriia</taxon>
        <taxon>Flavobacteriales</taxon>
        <taxon>Flavobacteriaceae</taxon>
        <taxon>Flavobacterium</taxon>
    </lineage>
</organism>
<dbReference type="AlphaFoldDB" id="A0A6V6Z706"/>
<dbReference type="SMART" id="SM00986">
    <property type="entry name" value="UDG"/>
    <property type="match status" value="1"/>
</dbReference>
<sequence>MYKKALHPLVDHYSRILILGTMPGDQSIAKQQYYGNKGNHFWRIIFTVFNENYSESYDDRKTFLKKHKIALWNVLASCIREGSSDSKISNETINDFTNFHIQYPNIKNVFFESKSAAKFYHKYLKPQTDISYHILPSTSGLNTGLSFSQKVEMWTVLAATADALDSV</sequence>
<protein>
    <submittedName>
        <fullName evidence="2">DNA-deoxyinosine glycosylase</fullName>
    </submittedName>
</protein>
<feature type="domain" description="Uracil-DNA glycosylase-like" evidence="1">
    <location>
        <begin position="7"/>
        <end position="158"/>
    </location>
</feature>
<dbReference type="EMBL" id="CAIJDP010000082">
    <property type="protein sequence ID" value="CAD0007409.1"/>
    <property type="molecule type" value="Genomic_DNA"/>
</dbReference>
<gene>
    <name evidence="2" type="ORF">FLAT13_03844</name>
</gene>
<dbReference type="RefSeq" id="WP_180910035.1">
    <property type="nucleotide sequence ID" value="NZ_CAIJDP010000082.1"/>
</dbReference>
<evidence type="ECO:0000313" key="2">
    <source>
        <dbReference type="EMBL" id="CAD0007409.1"/>
    </source>
</evidence>
<keyword evidence="3" id="KW-1185">Reference proteome</keyword>
<dbReference type="CDD" id="cd10032">
    <property type="entry name" value="UDG-F6_HDG"/>
    <property type="match status" value="1"/>
</dbReference>
<dbReference type="InterPro" id="IPR026353">
    <property type="entry name" value="Hypoxan-DNA_Glyclase"/>
</dbReference>
<dbReference type="SUPFAM" id="SSF52141">
    <property type="entry name" value="Uracil-DNA glycosylase-like"/>
    <property type="match status" value="1"/>
</dbReference>